<evidence type="ECO:0000256" key="1">
    <source>
        <dbReference type="ARBA" id="ARBA00004127"/>
    </source>
</evidence>
<feature type="transmembrane region" description="Helical" evidence="5">
    <location>
        <begin position="136"/>
        <end position="165"/>
    </location>
</feature>
<dbReference type="PANTHER" id="PTHR43847:SF1">
    <property type="entry name" value="BLL3993 PROTEIN"/>
    <property type="match status" value="1"/>
</dbReference>
<dbReference type="InterPro" id="IPR052527">
    <property type="entry name" value="Metal_cation-efflux_comp"/>
</dbReference>
<dbReference type="Proteomes" id="UP001521209">
    <property type="component" value="Unassembled WGS sequence"/>
</dbReference>
<evidence type="ECO:0000313" key="7">
    <source>
        <dbReference type="Proteomes" id="UP001521209"/>
    </source>
</evidence>
<protein>
    <submittedName>
        <fullName evidence="6">Isoprenylcysteine carboxylmethyltransferase family protein</fullName>
    </submittedName>
</protein>
<evidence type="ECO:0000313" key="6">
    <source>
        <dbReference type="EMBL" id="MCF3946682.1"/>
    </source>
</evidence>
<organism evidence="6 7">
    <name type="scientific">Acidiphilium iwatense</name>
    <dbReference type="NCBI Taxonomy" id="768198"/>
    <lineage>
        <taxon>Bacteria</taxon>
        <taxon>Pseudomonadati</taxon>
        <taxon>Pseudomonadota</taxon>
        <taxon>Alphaproteobacteria</taxon>
        <taxon>Acetobacterales</taxon>
        <taxon>Acidocellaceae</taxon>
        <taxon>Acidiphilium</taxon>
    </lineage>
</organism>
<keyword evidence="7" id="KW-1185">Reference proteome</keyword>
<evidence type="ECO:0000256" key="2">
    <source>
        <dbReference type="ARBA" id="ARBA00022692"/>
    </source>
</evidence>
<comment type="caution">
    <text evidence="6">The sequence shown here is derived from an EMBL/GenBank/DDBJ whole genome shotgun (WGS) entry which is preliminary data.</text>
</comment>
<dbReference type="Pfam" id="PF04191">
    <property type="entry name" value="PEMT"/>
    <property type="match status" value="1"/>
</dbReference>
<gene>
    <name evidence="6" type="ORF">L2A60_08305</name>
</gene>
<dbReference type="EMBL" id="JAKGBZ010000012">
    <property type="protein sequence ID" value="MCF3946682.1"/>
    <property type="molecule type" value="Genomic_DNA"/>
</dbReference>
<comment type="subcellular location">
    <subcellularLocation>
        <location evidence="1">Endomembrane system</location>
        <topology evidence="1">Multi-pass membrane protein</topology>
    </subcellularLocation>
</comment>
<keyword evidence="3 5" id="KW-1133">Transmembrane helix</keyword>
<name>A0ABS9DVC5_9PROT</name>
<accession>A0ABS9DVC5</accession>
<dbReference type="RefSeq" id="WP_235703916.1">
    <property type="nucleotide sequence ID" value="NZ_JAKGBZ010000012.1"/>
</dbReference>
<sequence>MTPIWLESRPVTIVFWLAFAACFLPEMIGARWQASGKADRRHDRWSHPILIVGLVGGATLAFNVSASWPAARIGADQAAMLLAGTLVMVGGAAFRWYSIRVLGRFFTRDVAIREGHRIVRDGPYRYLRHPSYSGGILSMFGVGLALGNWVSLAVITGAALAVYAYRMKVEEQALSEAFGDSYRAYRRETKRLLPFVY</sequence>
<feature type="transmembrane region" description="Helical" evidence="5">
    <location>
        <begin position="45"/>
        <end position="66"/>
    </location>
</feature>
<keyword evidence="2 5" id="KW-0812">Transmembrane</keyword>
<proteinExistence type="predicted"/>
<evidence type="ECO:0000256" key="4">
    <source>
        <dbReference type="ARBA" id="ARBA00023136"/>
    </source>
</evidence>
<dbReference type="PANTHER" id="PTHR43847">
    <property type="entry name" value="BLL3993 PROTEIN"/>
    <property type="match status" value="1"/>
</dbReference>
<evidence type="ECO:0000256" key="5">
    <source>
        <dbReference type="SAM" id="Phobius"/>
    </source>
</evidence>
<evidence type="ECO:0000256" key="3">
    <source>
        <dbReference type="ARBA" id="ARBA00022989"/>
    </source>
</evidence>
<feature type="transmembrane region" description="Helical" evidence="5">
    <location>
        <begin position="78"/>
        <end position="97"/>
    </location>
</feature>
<reference evidence="6 7" key="1">
    <citation type="submission" date="2022-01" db="EMBL/GenBank/DDBJ databases">
        <authorList>
            <person name="Won M."/>
            <person name="Kim S.-J."/>
            <person name="Kwon S.-W."/>
        </authorList>
    </citation>
    <scope>NUCLEOTIDE SEQUENCE [LARGE SCALE GENOMIC DNA]</scope>
    <source>
        <strain evidence="6 7">KCTC 23505</strain>
    </source>
</reference>
<dbReference type="Gene3D" id="1.20.120.1630">
    <property type="match status" value="1"/>
</dbReference>
<keyword evidence="4 5" id="KW-0472">Membrane</keyword>
<dbReference type="InterPro" id="IPR007318">
    <property type="entry name" value="Phopholipid_MeTrfase"/>
</dbReference>